<protein>
    <recommendedName>
        <fullName evidence="2">DUF218 domain-containing protein</fullName>
    </recommendedName>
</protein>
<keyword evidence="4" id="KW-1185">Reference proteome</keyword>
<dbReference type="AlphaFoldDB" id="D3HQG1"/>
<evidence type="ECO:0000256" key="1">
    <source>
        <dbReference type="SAM" id="Phobius"/>
    </source>
</evidence>
<evidence type="ECO:0000313" key="4">
    <source>
        <dbReference type="Proteomes" id="UP000001060"/>
    </source>
</evidence>
<dbReference type="eggNOG" id="COG1434">
    <property type="taxonomic scope" value="Bacteria"/>
</dbReference>
<keyword evidence="1" id="KW-0812">Transmembrane</keyword>
<dbReference type="Pfam" id="PF02698">
    <property type="entry name" value="DUF218"/>
    <property type="match status" value="1"/>
</dbReference>
<evidence type="ECO:0000259" key="2">
    <source>
        <dbReference type="Pfam" id="PF02698"/>
    </source>
</evidence>
<dbReference type="InterPro" id="IPR003848">
    <property type="entry name" value="DUF218"/>
</dbReference>
<feature type="domain" description="DUF218" evidence="2">
    <location>
        <begin position="39"/>
        <end position="184"/>
    </location>
</feature>
<dbReference type="InterPro" id="IPR014729">
    <property type="entry name" value="Rossmann-like_a/b/a_fold"/>
</dbReference>
<dbReference type="HOGENOM" id="CLU_051474_3_0_6"/>
<dbReference type="GO" id="GO:0000270">
    <property type="term" value="P:peptidoglycan metabolic process"/>
    <property type="evidence" value="ECO:0007669"/>
    <property type="project" value="TreeGrafter"/>
</dbReference>
<dbReference type="GO" id="GO:0005886">
    <property type="term" value="C:plasma membrane"/>
    <property type="evidence" value="ECO:0007669"/>
    <property type="project" value="TreeGrafter"/>
</dbReference>
<dbReference type="Gene3D" id="3.40.50.620">
    <property type="entry name" value="HUPs"/>
    <property type="match status" value="1"/>
</dbReference>
<keyword evidence="1" id="KW-1133">Transmembrane helix</keyword>
<dbReference type="PANTHER" id="PTHR30336:SF4">
    <property type="entry name" value="ENVELOPE BIOGENESIS FACTOR ELYC"/>
    <property type="match status" value="1"/>
</dbReference>
<dbReference type="OrthoDB" id="9782395at2"/>
<organism evidence="3 4">
    <name type="scientific">Legionella longbeachae serogroup 1 (strain NSW150)</name>
    <dbReference type="NCBI Taxonomy" id="661367"/>
    <lineage>
        <taxon>Bacteria</taxon>
        <taxon>Pseudomonadati</taxon>
        <taxon>Pseudomonadota</taxon>
        <taxon>Gammaproteobacteria</taxon>
        <taxon>Legionellales</taxon>
        <taxon>Legionellaceae</taxon>
        <taxon>Legionella</taxon>
    </lineage>
</organism>
<dbReference type="InterPro" id="IPR051599">
    <property type="entry name" value="Cell_Envelope_Assoc"/>
</dbReference>
<sequence length="197" mass="22196">MKTLMQVFIFFLILSAGIYFSLALYIIRNAEKDEKKHADVIIVLGTKSYHGDKYNPCLVARVQHAVDLYKANYAPKLLFSGGKDTKNGPSEAQVMKEIALHLGVSEQDILLESASASTYENLLFSEKIVSAKKFNSILLVTEPFHLPRAILVAQKLGLKVSGSPAIQSLCWQKNSYFSRHFLREPLAIIYYKIKNQL</sequence>
<reference evidence="3 4" key="1">
    <citation type="journal article" date="2010" name="PLoS Genet.">
        <title>Analysis of the Legionella longbeachae genome and transcriptome uncovers unique strategies to cause Legionnaires' disease.</title>
        <authorList>
            <person name="Cazalet C."/>
            <person name="Gomez-Valero L."/>
            <person name="Rusniok C."/>
            <person name="Lomma M."/>
            <person name="Dervins-Ravault D."/>
            <person name="Newton H."/>
            <person name="Sansom F."/>
            <person name="Jarraud S."/>
            <person name="Zidane N."/>
            <person name="Ma L."/>
            <person name="Bouchier C."/>
            <person name="Etienne J."/>
            <person name="Hartland E."/>
            <person name="Buchrieser C."/>
        </authorList>
    </citation>
    <scope>NUCLEOTIDE SEQUENCE [LARGE SCALE GENOMIC DNA]</scope>
    <source>
        <strain evidence="3 4">NSW150</strain>
    </source>
</reference>
<gene>
    <name evidence="3" type="ordered locus">LLO_0787</name>
</gene>
<evidence type="ECO:0000313" key="3">
    <source>
        <dbReference type="EMBL" id="CBJ11131.1"/>
    </source>
</evidence>
<proteinExistence type="predicted"/>
<feature type="transmembrane region" description="Helical" evidence="1">
    <location>
        <begin position="6"/>
        <end position="27"/>
    </location>
</feature>
<dbReference type="RefSeq" id="WP_003632581.1">
    <property type="nucleotide sequence ID" value="NC_013861.1"/>
</dbReference>
<dbReference type="KEGG" id="llo:LLO_0787"/>
<accession>D3HQG1</accession>
<dbReference type="GO" id="GO:0043164">
    <property type="term" value="P:Gram-negative-bacterium-type cell wall biogenesis"/>
    <property type="evidence" value="ECO:0007669"/>
    <property type="project" value="TreeGrafter"/>
</dbReference>
<keyword evidence="1" id="KW-0472">Membrane</keyword>
<dbReference type="EMBL" id="FN650140">
    <property type="protein sequence ID" value="CBJ11131.1"/>
    <property type="molecule type" value="Genomic_DNA"/>
</dbReference>
<dbReference type="GeneID" id="40925022"/>
<name>D3HQG1_LEGLN</name>
<dbReference type="CDD" id="cd06259">
    <property type="entry name" value="YdcF-like"/>
    <property type="match status" value="1"/>
</dbReference>
<dbReference type="PANTHER" id="PTHR30336">
    <property type="entry name" value="INNER MEMBRANE PROTEIN, PROBABLE PERMEASE"/>
    <property type="match status" value="1"/>
</dbReference>
<dbReference type="Proteomes" id="UP000001060">
    <property type="component" value="Chromosome"/>
</dbReference>